<feature type="region of interest" description="Disordered" evidence="8">
    <location>
        <begin position="74"/>
        <end position="129"/>
    </location>
</feature>
<gene>
    <name evidence="10" type="ORF">JX265_002660</name>
</gene>
<organism evidence="10 11">
    <name type="scientific">Neoarthrinium moseri</name>
    <dbReference type="NCBI Taxonomy" id="1658444"/>
    <lineage>
        <taxon>Eukaryota</taxon>
        <taxon>Fungi</taxon>
        <taxon>Dikarya</taxon>
        <taxon>Ascomycota</taxon>
        <taxon>Pezizomycotina</taxon>
        <taxon>Sordariomycetes</taxon>
        <taxon>Xylariomycetidae</taxon>
        <taxon>Amphisphaeriales</taxon>
        <taxon>Apiosporaceae</taxon>
        <taxon>Neoarthrinium</taxon>
    </lineage>
</organism>
<evidence type="ECO:0000256" key="6">
    <source>
        <dbReference type="ARBA" id="ARBA00023163"/>
    </source>
</evidence>
<dbReference type="AlphaFoldDB" id="A0A9P9WUX3"/>
<keyword evidence="3" id="KW-0862">Zinc</keyword>
<protein>
    <recommendedName>
        <fullName evidence="9">Zn(2)-C6 fungal-type domain-containing protein</fullName>
    </recommendedName>
</protein>
<keyword evidence="6" id="KW-0804">Transcription</keyword>
<evidence type="ECO:0000313" key="10">
    <source>
        <dbReference type="EMBL" id="KAI1879706.1"/>
    </source>
</evidence>
<dbReference type="GO" id="GO:0003677">
    <property type="term" value="F:DNA binding"/>
    <property type="evidence" value="ECO:0007669"/>
    <property type="project" value="UniProtKB-KW"/>
</dbReference>
<evidence type="ECO:0000256" key="8">
    <source>
        <dbReference type="SAM" id="MobiDB-lite"/>
    </source>
</evidence>
<dbReference type="PROSITE" id="PS00463">
    <property type="entry name" value="ZN2_CY6_FUNGAL_1"/>
    <property type="match status" value="1"/>
</dbReference>
<dbReference type="InterPro" id="IPR051615">
    <property type="entry name" value="Transcr_Regulatory_Elem"/>
</dbReference>
<dbReference type="InterPro" id="IPR036864">
    <property type="entry name" value="Zn2-C6_fun-type_DNA-bd_sf"/>
</dbReference>
<dbReference type="GO" id="GO:0005634">
    <property type="term" value="C:nucleus"/>
    <property type="evidence" value="ECO:0007669"/>
    <property type="project" value="UniProtKB-SubCell"/>
</dbReference>
<dbReference type="SUPFAM" id="SSF57701">
    <property type="entry name" value="Zn2/Cys6 DNA-binding domain"/>
    <property type="match status" value="1"/>
</dbReference>
<evidence type="ECO:0000259" key="9">
    <source>
        <dbReference type="PROSITE" id="PS50048"/>
    </source>
</evidence>
<accession>A0A9P9WUX3</accession>
<keyword evidence="2" id="KW-0479">Metal-binding</keyword>
<dbReference type="EMBL" id="JAFIMR010000004">
    <property type="protein sequence ID" value="KAI1879706.1"/>
    <property type="molecule type" value="Genomic_DNA"/>
</dbReference>
<comment type="caution">
    <text evidence="10">The sequence shown here is derived from an EMBL/GenBank/DDBJ whole genome shotgun (WGS) entry which is preliminary data.</text>
</comment>
<keyword evidence="11" id="KW-1185">Reference proteome</keyword>
<keyword evidence="4" id="KW-0805">Transcription regulation</keyword>
<evidence type="ECO:0000256" key="3">
    <source>
        <dbReference type="ARBA" id="ARBA00022833"/>
    </source>
</evidence>
<evidence type="ECO:0000256" key="7">
    <source>
        <dbReference type="ARBA" id="ARBA00023242"/>
    </source>
</evidence>
<keyword evidence="5" id="KW-0238">DNA-binding</keyword>
<reference evidence="10" key="1">
    <citation type="submission" date="2021-03" db="EMBL/GenBank/DDBJ databases">
        <title>Revisited historic fungal species revealed as producer of novel bioactive compounds through whole genome sequencing and comparative genomics.</title>
        <authorList>
            <person name="Vignolle G.A."/>
            <person name="Hochenegger N."/>
            <person name="Mach R.L."/>
            <person name="Mach-Aigner A.R."/>
            <person name="Javad Rahimi M."/>
            <person name="Salim K.A."/>
            <person name="Chan C.M."/>
            <person name="Lim L.B.L."/>
            <person name="Cai F."/>
            <person name="Druzhinina I.S."/>
            <person name="U'Ren J.M."/>
            <person name="Derntl C."/>
        </authorList>
    </citation>
    <scope>NUCLEOTIDE SEQUENCE</scope>
    <source>
        <strain evidence="10">TUCIM 5799</strain>
    </source>
</reference>
<name>A0A9P9WUX3_9PEZI</name>
<dbReference type="PROSITE" id="PS50048">
    <property type="entry name" value="ZN2_CY6_FUNGAL_2"/>
    <property type="match status" value="1"/>
</dbReference>
<dbReference type="PANTHER" id="PTHR31313">
    <property type="entry name" value="TY1 ENHANCER ACTIVATOR"/>
    <property type="match status" value="1"/>
</dbReference>
<dbReference type="Pfam" id="PF00172">
    <property type="entry name" value="Zn_clus"/>
    <property type="match status" value="1"/>
</dbReference>
<feature type="compositionally biased region" description="Polar residues" evidence="8">
    <location>
        <begin position="85"/>
        <end position="109"/>
    </location>
</feature>
<evidence type="ECO:0000256" key="4">
    <source>
        <dbReference type="ARBA" id="ARBA00023015"/>
    </source>
</evidence>
<feature type="domain" description="Zn(2)-C6 fungal-type" evidence="9">
    <location>
        <begin position="13"/>
        <end position="43"/>
    </location>
</feature>
<comment type="subcellular location">
    <subcellularLocation>
        <location evidence="1">Nucleus</location>
    </subcellularLocation>
</comment>
<evidence type="ECO:0000256" key="5">
    <source>
        <dbReference type="ARBA" id="ARBA00023125"/>
    </source>
</evidence>
<dbReference type="InterPro" id="IPR001138">
    <property type="entry name" value="Zn2Cys6_DnaBD"/>
</dbReference>
<proteinExistence type="predicted"/>
<keyword evidence="7" id="KW-0539">Nucleus</keyword>
<evidence type="ECO:0000256" key="2">
    <source>
        <dbReference type="ARBA" id="ARBA00022723"/>
    </source>
</evidence>
<dbReference type="Proteomes" id="UP000829685">
    <property type="component" value="Unassembled WGS sequence"/>
</dbReference>
<evidence type="ECO:0000256" key="1">
    <source>
        <dbReference type="ARBA" id="ARBA00004123"/>
    </source>
</evidence>
<dbReference type="GO" id="GO:0008270">
    <property type="term" value="F:zinc ion binding"/>
    <property type="evidence" value="ECO:0007669"/>
    <property type="project" value="InterPro"/>
</dbReference>
<dbReference type="PANTHER" id="PTHR31313:SF81">
    <property type="entry name" value="TY1 ENHANCER ACTIVATOR"/>
    <property type="match status" value="1"/>
</dbReference>
<dbReference type="GO" id="GO:0000981">
    <property type="term" value="F:DNA-binding transcription factor activity, RNA polymerase II-specific"/>
    <property type="evidence" value="ECO:0007669"/>
    <property type="project" value="InterPro"/>
</dbReference>
<dbReference type="SMART" id="SM00066">
    <property type="entry name" value="GAL4"/>
    <property type="match status" value="1"/>
</dbReference>
<evidence type="ECO:0000313" key="11">
    <source>
        <dbReference type="Proteomes" id="UP000829685"/>
    </source>
</evidence>
<sequence>MATPNGGQSRRVACKLCRDRKVKCGGEQPQCRKCIQAGEQCVYLPTQRPTKADLAQTVESLQKRLEEAEAYISRLNGSPADKVTPPSSHTSDGPLNPDSQTLTPSTVHMPSTAHAGGGVGALPNGSSHPDLLFQPHDMHLSGSELPDPSVWQALGRQATMDPFSVGEDMNIDSVGLDFYAQNGFDCRKDINEETGAAILGPVISFSSTVLRSQAEASVMGSLIADYIAWLRKVPPGGGGSVNEGPHYVGILETLETRVRELCDNSQSKSNSALRELITALEGIAPPGGAMATRLASLDEELQEQARERAEFFRSRYNICALLTEQARNISQ</sequence>
<dbReference type="CDD" id="cd00067">
    <property type="entry name" value="GAL4"/>
    <property type="match status" value="1"/>
</dbReference>
<dbReference type="Gene3D" id="4.10.240.10">
    <property type="entry name" value="Zn(2)-C6 fungal-type DNA-binding domain"/>
    <property type="match status" value="1"/>
</dbReference>